<comment type="caution">
    <text evidence="1">The sequence shown here is derived from an EMBL/GenBank/DDBJ whole genome shotgun (WGS) entry which is preliminary data.</text>
</comment>
<keyword evidence="2" id="KW-1185">Reference proteome</keyword>
<dbReference type="Proteomes" id="UP000790709">
    <property type="component" value="Unassembled WGS sequence"/>
</dbReference>
<accession>A0ACB8BT47</accession>
<gene>
    <name evidence="1" type="ORF">BV22DRAFT_1192463</name>
</gene>
<evidence type="ECO:0000313" key="2">
    <source>
        <dbReference type="Proteomes" id="UP000790709"/>
    </source>
</evidence>
<evidence type="ECO:0000313" key="1">
    <source>
        <dbReference type="EMBL" id="KAH7928814.1"/>
    </source>
</evidence>
<proteinExistence type="predicted"/>
<reference evidence="1" key="1">
    <citation type="journal article" date="2021" name="New Phytol.">
        <title>Evolutionary innovations through gain and loss of genes in the ectomycorrhizal Boletales.</title>
        <authorList>
            <person name="Wu G."/>
            <person name="Miyauchi S."/>
            <person name="Morin E."/>
            <person name="Kuo A."/>
            <person name="Drula E."/>
            <person name="Varga T."/>
            <person name="Kohler A."/>
            <person name="Feng B."/>
            <person name="Cao Y."/>
            <person name="Lipzen A."/>
            <person name="Daum C."/>
            <person name="Hundley H."/>
            <person name="Pangilinan J."/>
            <person name="Johnson J."/>
            <person name="Barry K."/>
            <person name="LaButti K."/>
            <person name="Ng V."/>
            <person name="Ahrendt S."/>
            <person name="Min B."/>
            <person name="Choi I.G."/>
            <person name="Park H."/>
            <person name="Plett J.M."/>
            <person name="Magnuson J."/>
            <person name="Spatafora J.W."/>
            <person name="Nagy L.G."/>
            <person name="Henrissat B."/>
            <person name="Grigoriev I.V."/>
            <person name="Yang Z.L."/>
            <person name="Xu J."/>
            <person name="Martin F.M."/>
        </authorList>
    </citation>
    <scope>NUCLEOTIDE SEQUENCE</scope>
    <source>
        <strain evidence="1">KUC20120723A-06</strain>
    </source>
</reference>
<protein>
    <submittedName>
        <fullName evidence="1">Uncharacterized protein</fullName>
    </submittedName>
</protein>
<sequence length="350" mass="38875">MWLRDSLSEQIPGARVMVYGYNANVLLDVSTGRIRTFAQTFLEGLRHQRDSESAEAQERPLILLAHSMGGLIVKQALLIANARADKRFDSILNSAGAVMFLGTPHQGGNGVDMGTFVANFVRAFGVKARSDIIRSLDPRSMVLFDLTDDFRQLVDAKGIEISTLFEIKKTHIGPLKSIWIVEEQSAVLGVTRERKVAINADHAHLCKFKSSTDRSLVTAVQVMKEFCKDVVPIITTRSASTQPPPPDELKYTCLADPDKLDDTPEYPVLILGQITYWALSHLDNRYGMTILAYNSNGSIVGRWSKTGARYVHHIEYHKGMREVAFIGQGNLSVIFKLAELKVSGHTSRFG</sequence>
<organism evidence="1 2">
    <name type="scientific">Leucogyrophana mollusca</name>
    <dbReference type="NCBI Taxonomy" id="85980"/>
    <lineage>
        <taxon>Eukaryota</taxon>
        <taxon>Fungi</taxon>
        <taxon>Dikarya</taxon>
        <taxon>Basidiomycota</taxon>
        <taxon>Agaricomycotina</taxon>
        <taxon>Agaricomycetes</taxon>
        <taxon>Agaricomycetidae</taxon>
        <taxon>Boletales</taxon>
        <taxon>Boletales incertae sedis</taxon>
        <taxon>Leucogyrophana</taxon>
    </lineage>
</organism>
<dbReference type="EMBL" id="MU266348">
    <property type="protein sequence ID" value="KAH7928814.1"/>
    <property type="molecule type" value="Genomic_DNA"/>
</dbReference>
<name>A0ACB8BT47_9AGAM</name>